<dbReference type="GO" id="GO:0003824">
    <property type="term" value="F:catalytic activity"/>
    <property type="evidence" value="ECO:0007669"/>
    <property type="project" value="UniProtKB-ARBA"/>
</dbReference>
<evidence type="ECO:0000256" key="7">
    <source>
        <dbReference type="RuleBase" id="RU004504"/>
    </source>
</evidence>
<protein>
    <submittedName>
        <fullName evidence="9">Cysteine desulfurase</fullName>
    </submittedName>
</protein>
<dbReference type="Gene3D" id="1.10.260.50">
    <property type="match status" value="1"/>
</dbReference>
<organism evidence="9 10">
    <name type="scientific">Niallia alba</name>
    <dbReference type="NCBI Taxonomy" id="2729105"/>
    <lineage>
        <taxon>Bacteria</taxon>
        <taxon>Bacillati</taxon>
        <taxon>Bacillota</taxon>
        <taxon>Bacilli</taxon>
        <taxon>Bacillales</taxon>
        <taxon>Bacillaceae</taxon>
        <taxon>Niallia</taxon>
    </lineage>
</organism>
<gene>
    <name evidence="9" type="ORF">HHU08_17730</name>
</gene>
<name>A0A7Y0KAD2_9BACI</name>
<evidence type="ECO:0000256" key="3">
    <source>
        <dbReference type="ARBA" id="ARBA00022723"/>
    </source>
</evidence>
<dbReference type="Gene3D" id="3.90.1150.10">
    <property type="entry name" value="Aspartate Aminotransferase, domain 1"/>
    <property type="match status" value="1"/>
</dbReference>
<dbReference type="AlphaFoldDB" id="A0A7Y0KAD2"/>
<dbReference type="PROSITE" id="PS00595">
    <property type="entry name" value="AA_TRANSFER_CLASS_5"/>
    <property type="match status" value="1"/>
</dbReference>
<dbReference type="EMBL" id="JABBPK010000001">
    <property type="protein sequence ID" value="NMO78824.1"/>
    <property type="molecule type" value="Genomic_DNA"/>
</dbReference>
<dbReference type="InterPro" id="IPR016454">
    <property type="entry name" value="Cysteine_dSase"/>
</dbReference>
<keyword evidence="3" id="KW-0479">Metal-binding</keyword>
<evidence type="ECO:0000313" key="9">
    <source>
        <dbReference type="EMBL" id="NMO78824.1"/>
    </source>
</evidence>
<evidence type="ECO:0000256" key="5">
    <source>
        <dbReference type="ARBA" id="ARBA00023004"/>
    </source>
</evidence>
<proteinExistence type="inferred from homology"/>
<accession>A0A7Y0KAD2</accession>
<reference evidence="9 10" key="1">
    <citation type="submission" date="2020-04" db="EMBL/GenBank/DDBJ databases">
        <title>Bacillus sp. UniB3 isolated from commercial digestive syrup.</title>
        <authorList>
            <person name="Thorat V."/>
            <person name="Kirdat K."/>
            <person name="Tiwarekar B."/>
            <person name="Yadav A."/>
        </authorList>
    </citation>
    <scope>NUCLEOTIDE SEQUENCE [LARGE SCALE GENOMIC DNA]</scope>
    <source>
        <strain evidence="9 10">UniB3</strain>
    </source>
</reference>
<sequence length="382" mass="42210">MIYLDNSATTRPFSEVLTSYTTVSQKFFGNPSSIHRIGMEAEKLLIQAREQIAGLLGVKSNEIYFTSGGTEGNNTVLKGIARTYKGRGNHIITTTVEHDSIHKVMEQLEEDGFSISYVPVNEFGQVSAEDIIKHIRKETILVSVMHVNNEIGSIQPIEEIGKILSNYYPNIYFHVDGVQGIGKQAISLKKANVDAYTISAHKFHGLKGNGVLYIKEGKRMEPLLAGGGQENAFRSGTENVAGAVATAKALRMQLQNEKDKMSILTQMNLYLREQLARMKGISIHSPALEKSVPHILNFSIEGVKAEVFVHALEERGIYISTTSACSSKTNKVSKTLLGIGVPEQIAESSFRISLSYENTMTEMEKVIAAIKDIKEWLRGVMK</sequence>
<dbReference type="GO" id="GO:0046872">
    <property type="term" value="F:metal ion binding"/>
    <property type="evidence" value="ECO:0007669"/>
    <property type="project" value="UniProtKB-KW"/>
</dbReference>
<dbReference type="InterPro" id="IPR000192">
    <property type="entry name" value="Aminotrans_V_dom"/>
</dbReference>
<evidence type="ECO:0000256" key="1">
    <source>
        <dbReference type="ARBA" id="ARBA00001933"/>
    </source>
</evidence>
<comment type="caution">
    <text evidence="9">The sequence shown here is derived from an EMBL/GenBank/DDBJ whole genome shotgun (WGS) entry which is preliminary data.</text>
</comment>
<dbReference type="PANTHER" id="PTHR11601:SF50">
    <property type="entry name" value="CYSTEINE DESULFURASE ISCS 2-RELATED"/>
    <property type="match status" value="1"/>
</dbReference>
<dbReference type="NCBIfam" id="NF002806">
    <property type="entry name" value="PRK02948.1"/>
    <property type="match status" value="1"/>
</dbReference>
<dbReference type="Gene3D" id="3.40.640.10">
    <property type="entry name" value="Type I PLP-dependent aspartate aminotransferase-like (Major domain)"/>
    <property type="match status" value="1"/>
</dbReference>
<keyword evidence="6" id="KW-0411">Iron-sulfur</keyword>
<evidence type="ECO:0000256" key="2">
    <source>
        <dbReference type="ARBA" id="ARBA00006490"/>
    </source>
</evidence>
<keyword evidence="10" id="KW-1185">Reference proteome</keyword>
<dbReference type="PIRSF" id="PIRSF005572">
    <property type="entry name" value="NifS"/>
    <property type="match status" value="1"/>
</dbReference>
<dbReference type="InterPro" id="IPR015421">
    <property type="entry name" value="PyrdxlP-dep_Trfase_major"/>
</dbReference>
<keyword evidence="4" id="KW-0663">Pyridoxal phosphate</keyword>
<dbReference type="Pfam" id="PF00266">
    <property type="entry name" value="Aminotran_5"/>
    <property type="match status" value="1"/>
</dbReference>
<evidence type="ECO:0000256" key="6">
    <source>
        <dbReference type="ARBA" id="ARBA00023014"/>
    </source>
</evidence>
<dbReference type="PANTHER" id="PTHR11601">
    <property type="entry name" value="CYSTEINE DESULFURYLASE FAMILY MEMBER"/>
    <property type="match status" value="1"/>
</dbReference>
<comment type="similarity">
    <text evidence="2">Belongs to the class-V pyridoxal-phosphate-dependent aminotransferase family. NifS/IscS subfamily.</text>
</comment>
<dbReference type="GO" id="GO:0051536">
    <property type="term" value="F:iron-sulfur cluster binding"/>
    <property type="evidence" value="ECO:0007669"/>
    <property type="project" value="UniProtKB-KW"/>
</dbReference>
<dbReference type="RefSeq" id="WP_169188975.1">
    <property type="nucleotide sequence ID" value="NZ_JABBPK010000001.1"/>
</dbReference>
<evidence type="ECO:0000256" key="4">
    <source>
        <dbReference type="ARBA" id="ARBA00022898"/>
    </source>
</evidence>
<dbReference type="SUPFAM" id="SSF53383">
    <property type="entry name" value="PLP-dependent transferases"/>
    <property type="match status" value="1"/>
</dbReference>
<comment type="cofactor">
    <cofactor evidence="1 7">
        <name>pyridoxal 5'-phosphate</name>
        <dbReference type="ChEBI" id="CHEBI:597326"/>
    </cofactor>
</comment>
<keyword evidence="5" id="KW-0408">Iron</keyword>
<feature type="domain" description="Aminotransferase class V" evidence="8">
    <location>
        <begin position="2"/>
        <end position="365"/>
    </location>
</feature>
<dbReference type="InterPro" id="IPR020578">
    <property type="entry name" value="Aminotrans_V_PyrdxlP_BS"/>
</dbReference>
<dbReference type="InterPro" id="IPR015424">
    <property type="entry name" value="PyrdxlP-dep_Trfase"/>
</dbReference>
<dbReference type="Proteomes" id="UP000588491">
    <property type="component" value="Unassembled WGS sequence"/>
</dbReference>
<evidence type="ECO:0000313" key="10">
    <source>
        <dbReference type="Proteomes" id="UP000588491"/>
    </source>
</evidence>
<evidence type="ECO:0000259" key="8">
    <source>
        <dbReference type="Pfam" id="PF00266"/>
    </source>
</evidence>
<dbReference type="InterPro" id="IPR015422">
    <property type="entry name" value="PyrdxlP-dep_Trfase_small"/>
</dbReference>